<comment type="caution">
    <text evidence="1">The sequence shown here is derived from an EMBL/GenBank/DDBJ whole genome shotgun (WGS) entry which is preliminary data.</text>
</comment>
<protein>
    <submittedName>
        <fullName evidence="1">Uncharacterized protein</fullName>
    </submittedName>
</protein>
<evidence type="ECO:0000313" key="2">
    <source>
        <dbReference type="Proteomes" id="UP000736787"/>
    </source>
</evidence>
<proteinExistence type="predicted"/>
<reference evidence="1" key="1">
    <citation type="submission" date="2018-10" db="EMBL/GenBank/DDBJ databases">
        <title>Effector identification in a new, highly contiguous assembly of the strawberry crown rot pathogen Phytophthora cactorum.</title>
        <authorList>
            <person name="Armitage A.D."/>
            <person name="Nellist C.F."/>
            <person name="Bates H."/>
            <person name="Vickerstaff R.J."/>
            <person name="Harrison R.J."/>
        </authorList>
    </citation>
    <scope>NUCLEOTIDE SEQUENCE</scope>
    <source>
        <strain evidence="1">4040</strain>
    </source>
</reference>
<evidence type="ECO:0000313" key="1">
    <source>
        <dbReference type="EMBL" id="KAG2938248.1"/>
    </source>
</evidence>
<dbReference type="AlphaFoldDB" id="A0A8T1DBA5"/>
<accession>A0A8T1DBA5</accession>
<organism evidence="1 2">
    <name type="scientific">Phytophthora cactorum</name>
    <dbReference type="NCBI Taxonomy" id="29920"/>
    <lineage>
        <taxon>Eukaryota</taxon>
        <taxon>Sar</taxon>
        <taxon>Stramenopiles</taxon>
        <taxon>Oomycota</taxon>
        <taxon>Peronosporomycetes</taxon>
        <taxon>Peronosporales</taxon>
        <taxon>Peronosporaceae</taxon>
        <taxon>Phytophthora</taxon>
    </lineage>
</organism>
<dbReference type="EMBL" id="RCMK01000290">
    <property type="protein sequence ID" value="KAG2938248.1"/>
    <property type="molecule type" value="Genomic_DNA"/>
</dbReference>
<gene>
    <name evidence="1" type="ORF">PC117_g11323</name>
</gene>
<dbReference type="Proteomes" id="UP000736787">
    <property type="component" value="Unassembled WGS sequence"/>
</dbReference>
<name>A0A8T1DBA5_9STRA</name>
<sequence>MCCIWRLAPARPLAHGARRGDSSSQKETRELPAGLACSRYGSWTCGARFSSRRKATPRCTLLAGSAVVWVSRRPRSASATGVAFLLGNEVSVG</sequence>